<evidence type="ECO:0000259" key="3">
    <source>
        <dbReference type="Pfam" id="PF04608"/>
    </source>
</evidence>
<dbReference type="GO" id="GO:0046872">
    <property type="term" value="F:metal ion binding"/>
    <property type="evidence" value="ECO:0007669"/>
    <property type="project" value="UniProtKB-KW"/>
</dbReference>
<dbReference type="PIRSF" id="PIRSF006162">
    <property type="entry name" value="PgpA"/>
    <property type="match status" value="1"/>
</dbReference>
<keyword evidence="1" id="KW-0460">Magnesium</keyword>
<dbReference type="GO" id="GO:0006655">
    <property type="term" value="P:phosphatidylglycerol biosynthetic process"/>
    <property type="evidence" value="ECO:0007669"/>
    <property type="project" value="UniProtKB-UniPathway"/>
</dbReference>
<keyword evidence="1 2" id="KW-0472">Membrane</keyword>
<comment type="function">
    <text evidence="1">Lipid phosphatase which dephosphorylates phosphatidylglycerophosphate (PGP) to phosphatidylglycerol (PG).</text>
</comment>
<keyword evidence="1" id="KW-0443">Lipid metabolism</keyword>
<dbReference type="EC" id="3.1.3.27" evidence="1"/>
<dbReference type="PANTHER" id="PTHR36305:SF1">
    <property type="entry name" value="PHOSPHATIDYLGLYCEROPHOSPHATASE A"/>
    <property type="match status" value="1"/>
</dbReference>
<keyword evidence="1" id="KW-0479">Metal-binding</keyword>
<name>A0A494XD69_9BURK</name>
<evidence type="ECO:0000256" key="1">
    <source>
        <dbReference type="PIRNR" id="PIRNR006162"/>
    </source>
</evidence>
<accession>A0A494XD69</accession>
<comment type="subcellular location">
    <subcellularLocation>
        <location evidence="1">Cell inner membrane</location>
        <topology evidence="1">Multi-pass membrane protein</topology>
    </subcellularLocation>
</comment>
<keyword evidence="1" id="KW-1208">Phospholipid metabolism</keyword>
<dbReference type="InterPro" id="IPR036681">
    <property type="entry name" value="PgpA-like_sf"/>
</dbReference>
<evidence type="ECO:0000313" key="4">
    <source>
        <dbReference type="EMBL" id="RKP48705.1"/>
    </source>
</evidence>
<comment type="cofactor">
    <cofactor evidence="1">
        <name>Mg(2+)</name>
        <dbReference type="ChEBI" id="CHEBI:18420"/>
    </cofactor>
</comment>
<protein>
    <recommendedName>
        <fullName evidence="1">Phosphatidylglycerophosphatase A</fullName>
        <ecNumber evidence="1">3.1.3.27</ecNumber>
    </recommendedName>
    <alternativeName>
        <fullName evidence="1">Phosphatidylglycerolphosphate phosphatase A</fullName>
    </alternativeName>
</protein>
<dbReference type="Proteomes" id="UP000270342">
    <property type="component" value="Unassembled WGS sequence"/>
</dbReference>
<dbReference type="CDD" id="cd06971">
    <property type="entry name" value="PgpA"/>
    <property type="match status" value="1"/>
</dbReference>
<dbReference type="RefSeq" id="WP_121089388.1">
    <property type="nucleotide sequence ID" value="NZ_RBZU01000011.1"/>
</dbReference>
<dbReference type="InterPro" id="IPR026037">
    <property type="entry name" value="PgpA"/>
</dbReference>
<keyword evidence="5" id="KW-1185">Reference proteome</keyword>
<comment type="caution">
    <text evidence="4">The sequence shown here is derived from an EMBL/GenBank/DDBJ whole genome shotgun (WGS) entry which is preliminary data.</text>
</comment>
<keyword evidence="2" id="KW-1133">Transmembrane helix</keyword>
<sequence length="154" mass="16903">MRSHPAHLLSLGFGTGLSRFVPGTVGTLFGWVSFLVLNPYLTSAGWLALIVLGFIVGIGATGYTARAMGVADPNAINWDEIVAFWLVMLFVTPATFGGQLFAFIVFRLFDMIKPPPIRWFDRTFKGGLGIMIDDLVAALMTLFVIALVRNYYGH</sequence>
<proteinExistence type="predicted"/>
<keyword evidence="1" id="KW-0442">Lipid degradation</keyword>
<evidence type="ECO:0000256" key="2">
    <source>
        <dbReference type="SAM" id="Phobius"/>
    </source>
</evidence>
<organism evidence="4 5">
    <name type="scientific">Pararobbsia silviterrae</name>
    <dbReference type="NCBI Taxonomy" id="1792498"/>
    <lineage>
        <taxon>Bacteria</taxon>
        <taxon>Pseudomonadati</taxon>
        <taxon>Pseudomonadota</taxon>
        <taxon>Betaproteobacteria</taxon>
        <taxon>Burkholderiales</taxon>
        <taxon>Burkholderiaceae</taxon>
        <taxon>Pararobbsia</taxon>
    </lineage>
</organism>
<feature type="transmembrane region" description="Helical" evidence="2">
    <location>
        <begin position="20"/>
        <end position="37"/>
    </location>
</feature>
<keyword evidence="1" id="KW-0595">Phospholipid degradation</keyword>
<dbReference type="EMBL" id="RBZU01000011">
    <property type="protein sequence ID" value="RKP48705.1"/>
    <property type="molecule type" value="Genomic_DNA"/>
</dbReference>
<gene>
    <name evidence="4" type="ORF">D7S86_21380</name>
</gene>
<evidence type="ECO:0000313" key="5">
    <source>
        <dbReference type="Proteomes" id="UP000270342"/>
    </source>
</evidence>
<dbReference type="UniPathway" id="UPA00084">
    <property type="reaction ID" value="UER00504"/>
</dbReference>
<keyword evidence="1" id="KW-0997">Cell inner membrane</keyword>
<keyword evidence="1" id="KW-0378">Hydrolase</keyword>
<dbReference type="OrthoDB" id="9804091at2"/>
<keyword evidence="1 2" id="KW-0812">Transmembrane</keyword>
<comment type="catalytic activity">
    <reaction evidence="1">
        <text>a 1,2-diacyl-sn-glycero-3-phospho-(1'-sn-glycero-3'-phosphate) + H2O = a 1,2-diacyl-sn-glycero-3-phospho-(1'-sn-glycerol) + phosphate</text>
        <dbReference type="Rhea" id="RHEA:33751"/>
        <dbReference type="ChEBI" id="CHEBI:15377"/>
        <dbReference type="ChEBI" id="CHEBI:43474"/>
        <dbReference type="ChEBI" id="CHEBI:60110"/>
        <dbReference type="ChEBI" id="CHEBI:64716"/>
        <dbReference type="EC" id="3.1.3.27"/>
    </reaction>
</comment>
<dbReference type="GO" id="GO:0008962">
    <property type="term" value="F:phosphatidylglycerophosphatase activity"/>
    <property type="evidence" value="ECO:0007669"/>
    <property type="project" value="UniProtKB-EC"/>
</dbReference>
<dbReference type="AlphaFoldDB" id="A0A494XD69"/>
<feature type="domain" description="YutG/PgpA" evidence="3">
    <location>
        <begin position="9"/>
        <end position="148"/>
    </location>
</feature>
<comment type="pathway">
    <text evidence="1">Phospholipid metabolism; phosphatidylglycerol biosynthesis; phosphatidylglycerol from CDP-diacylglycerol: step 2/2.</text>
</comment>
<dbReference type="GO" id="GO:0009395">
    <property type="term" value="P:phospholipid catabolic process"/>
    <property type="evidence" value="ECO:0007669"/>
    <property type="project" value="UniProtKB-KW"/>
</dbReference>
<keyword evidence="1" id="KW-1003">Cell membrane</keyword>
<dbReference type="InterPro" id="IPR007686">
    <property type="entry name" value="YutG/PgpA"/>
</dbReference>
<reference evidence="4 5" key="1">
    <citation type="submission" date="2018-10" db="EMBL/GenBank/DDBJ databases">
        <title>Robbsia sp. DHC34, isolated from soil.</title>
        <authorList>
            <person name="Gao Z.-H."/>
            <person name="Qiu L.-H."/>
        </authorList>
    </citation>
    <scope>NUCLEOTIDE SEQUENCE [LARGE SCALE GENOMIC DNA]</scope>
    <source>
        <strain evidence="4 5">DHC34</strain>
    </source>
</reference>
<feature type="transmembrane region" description="Helical" evidence="2">
    <location>
        <begin position="83"/>
        <end position="109"/>
    </location>
</feature>
<dbReference type="PANTHER" id="PTHR36305">
    <property type="entry name" value="PHOSPHATIDYLGLYCEROPHOSPHATASE A"/>
    <property type="match status" value="1"/>
</dbReference>
<feature type="transmembrane region" description="Helical" evidence="2">
    <location>
        <begin position="130"/>
        <end position="152"/>
    </location>
</feature>
<feature type="transmembrane region" description="Helical" evidence="2">
    <location>
        <begin position="44"/>
        <end position="63"/>
    </location>
</feature>
<dbReference type="GO" id="GO:0005886">
    <property type="term" value="C:plasma membrane"/>
    <property type="evidence" value="ECO:0007669"/>
    <property type="project" value="UniProtKB-SubCell"/>
</dbReference>
<dbReference type="SUPFAM" id="SSF101307">
    <property type="entry name" value="YutG-like"/>
    <property type="match status" value="1"/>
</dbReference>
<dbReference type="Pfam" id="PF04608">
    <property type="entry name" value="PgpA"/>
    <property type="match status" value="1"/>
</dbReference>